<dbReference type="Pfam" id="PF01565">
    <property type="entry name" value="FAD_binding_4"/>
    <property type="match status" value="1"/>
</dbReference>
<comment type="caution">
    <text evidence="7">The sequence shown here is derived from an EMBL/GenBank/DDBJ whole genome shotgun (WGS) entry which is preliminary data.</text>
</comment>
<dbReference type="GO" id="GO:0071949">
    <property type="term" value="F:FAD binding"/>
    <property type="evidence" value="ECO:0007669"/>
    <property type="project" value="InterPro"/>
</dbReference>
<gene>
    <name evidence="7" type="ORF">GCM10011514_53190</name>
</gene>
<comment type="cofactor">
    <cofactor evidence="1">
        <name>FAD</name>
        <dbReference type="ChEBI" id="CHEBI:57692"/>
    </cofactor>
</comment>
<feature type="domain" description="FAD-binding PCMH-type" evidence="6">
    <location>
        <begin position="32"/>
        <end position="203"/>
    </location>
</feature>
<dbReference type="InterPro" id="IPR050416">
    <property type="entry name" value="FAD-linked_Oxidoreductase"/>
</dbReference>
<dbReference type="Proteomes" id="UP000609064">
    <property type="component" value="Unassembled WGS sequence"/>
</dbReference>
<keyword evidence="5" id="KW-0560">Oxidoreductase</keyword>
<evidence type="ECO:0000256" key="2">
    <source>
        <dbReference type="ARBA" id="ARBA00005466"/>
    </source>
</evidence>
<evidence type="ECO:0000256" key="1">
    <source>
        <dbReference type="ARBA" id="ARBA00001974"/>
    </source>
</evidence>
<dbReference type="SUPFAM" id="SSF56176">
    <property type="entry name" value="FAD-binding/transporter-associated domain-like"/>
    <property type="match status" value="1"/>
</dbReference>
<dbReference type="RefSeq" id="WP_188771316.1">
    <property type="nucleotide sequence ID" value="NZ_BMKK01000020.1"/>
</dbReference>
<dbReference type="PANTHER" id="PTHR42973:SF39">
    <property type="entry name" value="FAD-BINDING PCMH-TYPE DOMAIN-CONTAINING PROTEIN"/>
    <property type="match status" value="1"/>
</dbReference>
<dbReference type="AlphaFoldDB" id="A0A917DYK4"/>
<reference evidence="7" key="2">
    <citation type="submission" date="2020-09" db="EMBL/GenBank/DDBJ databases">
        <authorList>
            <person name="Sun Q."/>
            <person name="Zhou Y."/>
        </authorList>
    </citation>
    <scope>NUCLEOTIDE SEQUENCE</scope>
    <source>
        <strain evidence="7">CGMCC 1.15958</strain>
    </source>
</reference>
<dbReference type="PANTHER" id="PTHR42973">
    <property type="entry name" value="BINDING OXIDOREDUCTASE, PUTATIVE (AFU_ORTHOLOGUE AFUA_1G17690)-RELATED"/>
    <property type="match status" value="1"/>
</dbReference>
<protein>
    <submittedName>
        <fullName evidence="7">Oxidoreductase</fullName>
    </submittedName>
</protein>
<dbReference type="PROSITE" id="PS51387">
    <property type="entry name" value="FAD_PCMH"/>
    <property type="match status" value="1"/>
</dbReference>
<dbReference type="InterPro" id="IPR016169">
    <property type="entry name" value="FAD-bd_PCMH_sub2"/>
</dbReference>
<sequence length="457" mass="51568">MENLKISGDIIIRGEKGFDELVMGTLFNKIDPKQRPSMVVIPNDIHDIINIVRYAKSVGKRITISSGGHSFSANFIREGAVLILMKNFNQYSVNKDAMTAEAGPGVGGSVLMKALYKENLFFPAGHCKGVCIGGYLLQGGYGWNGRKLGIACQSVLAMDIITANGELVHASPTQNADLFWAARGSGPGFFGIVVKFYLKIYPLPKYRAIMAHDFSIKHLDDVYRWAYEAGSSIPKAIEFQMIMIQKMLNILGPGIEAFAPIFADTEDEFEEAKTFMHNSPIKKKAIIATPAFNPGIELLYKGTMSHYPEDHHWGVDNMWTHASIDDLLPHIKQIAETLPPAPSHFLWLNWHPGNLKTDMAYSKEDNIYMALYSCWKDAKDTEKYNNWAFDTMRKMEHLAVGIQLADEGLHRRIAAFMSDENLQKVQEIRAKRDPDGLFYEWHSKPIFNERMKELVND</sequence>
<evidence type="ECO:0000259" key="6">
    <source>
        <dbReference type="PROSITE" id="PS51387"/>
    </source>
</evidence>
<name>A0A917DYK4_9BACT</name>
<keyword evidence="3" id="KW-0285">Flavoprotein</keyword>
<keyword evidence="4" id="KW-0274">FAD</keyword>
<dbReference type="InterPro" id="IPR036318">
    <property type="entry name" value="FAD-bd_PCMH-like_sf"/>
</dbReference>
<evidence type="ECO:0000313" key="8">
    <source>
        <dbReference type="Proteomes" id="UP000609064"/>
    </source>
</evidence>
<evidence type="ECO:0000256" key="4">
    <source>
        <dbReference type="ARBA" id="ARBA00022827"/>
    </source>
</evidence>
<dbReference type="Gene3D" id="3.40.462.20">
    <property type="match status" value="1"/>
</dbReference>
<organism evidence="7 8">
    <name type="scientific">Emticicia aquatilis</name>
    <dbReference type="NCBI Taxonomy" id="1537369"/>
    <lineage>
        <taxon>Bacteria</taxon>
        <taxon>Pseudomonadati</taxon>
        <taxon>Bacteroidota</taxon>
        <taxon>Cytophagia</taxon>
        <taxon>Cytophagales</taxon>
        <taxon>Leadbetterellaceae</taxon>
        <taxon>Emticicia</taxon>
    </lineage>
</organism>
<proteinExistence type="inferred from homology"/>
<dbReference type="InterPro" id="IPR016166">
    <property type="entry name" value="FAD-bd_PCMH"/>
</dbReference>
<dbReference type="InterPro" id="IPR016167">
    <property type="entry name" value="FAD-bd_PCMH_sub1"/>
</dbReference>
<evidence type="ECO:0000313" key="7">
    <source>
        <dbReference type="EMBL" id="GGD82475.1"/>
    </source>
</evidence>
<evidence type="ECO:0000256" key="5">
    <source>
        <dbReference type="ARBA" id="ARBA00023002"/>
    </source>
</evidence>
<dbReference type="EMBL" id="BMKK01000020">
    <property type="protein sequence ID" value="GGD82475.1"/>
    <property type="molecule type" value="Genomic_DNA"/>
</dbReference>
<accession>A0A917DYK4</accession>
<dbReference type="Gene3D" id="3.30.43.10">
    <property type="entry name" value="Uridine Diphospho-n-acetylenolpyruvylglucosamine Reductase, domain 2"/>
    <property type="match status" value="1"/>
</dbReference>
<reference evidence="7" key="1">
    <citation type="journal article" date="2014" name="Int. J. Syst. Evol. Microbiol.">
        <title>Complete genome sequence of Corynebacterium casei LMG S-19264T (=DSM 44701T), isolated from a smear-ripened cheese.</title>
        <authorList>
            <consortium name="US DOE Joint Genome Institute (JGI-PGF)"/>
            <person name="Walter F."/>
            <person name="Albersmeier A."/>
            <person name="Kalinowski J."/>
            <person name="Ruckert C."/>
        </authorList>
    </citation>
    <scope>NUCLEOTIDE SEQUENCE</scope>
    <source>
        <strain evidence="7">CGMCC 1.15958</strain>
    </source>
</reference>
<dbReference type="InterPro" id="IPR006093">
    <property type="entry name" value="Oxy_OxRdtase_FAD_BS"/>
</dbReference>
<dbReference type="GO" id="GO:0016491">
    <property type="term" value="F:oxidoreductase activity"/>
    <property type="evidence" value="ECO:0007669"/>
    <property type="project" value="UniProtKB-KW"/>
</dbReference>
<comment type="similarity">
    <text evidence="2">Belongs to the oxygen-dependent FAD-linked oxidoreductase family.</text>
</comment>
<dbReference type="Gene3D" id="3.30.465.10">
    <property type="match status" value="1"/>
</dbReference>
<dbReference type="InterPro" id="IPR006094">
    <property type="entry name" value="Oxid_FAD_bind_N"/>
</dbReference>
<keyword evidence="8" id="KW-1185">Reference proteome</keyword>
<dbReference type="PROSITE" id="PS00862">
    <property type="entry name" value="OX2_COVAL_FAD"/>
    <property type="match status" value="1"/>
</dbReference>
<evidence type="ECO:0000256" key="3">
    <source>
        <dbReference type="ARBA" id="ARBA00022630"/>
    </source>
</evidence>